<dbReference type="SUPFAM" id="SSF54637">
    <property type="entry name" value="Thioesterase/thiol ester dehydrase-isomerase"/>
    <property type="match status" value="1"/>
</dbReference>
<dbReference type="RefSeq" id="WP_116065400.1">
    <property type="nucleotide sequence ID" value="NZ_QRDZ01000047.1"/>
</dbReference>
<dbReference type="Gene3D" id="3.10.129.10">
    <property type="entry name" value="Hotdog Thioesterase"/>
    <property type="match status" value="1"/>
</dbReference>
<proteinExistence type="predicted"/>
<evidence type="ECO:0000313" key="3">
    <source>
        <dbReference type="Proteomes" id="UP000256977"/>
    </source>
</evidence>
<organism evidence="2 3">
    <name type="scientific">Cohnella phaseoli</name>
    <dbReference type="NCBI Taxonomy" id="456490"/>
    <lineage>
        <taxon>Bacteria</taxon>
        <taxon>Bacillati</taxon>
        <taxon>Bacillota</taxon>
        <taxon>Bacilli</taxon>
        <taxon>Bacillales</taxon>
        <taxon>Paenibacillaceae</taxon>
        <taxon>Cohnella</taxon>
    </lineage>
</organism>
<accession>A0A3D9HYR6</accession>
<dbReference type="InterPro" id="IPR002539">
    <property type="entry name" value="MaoC-like_dom"/>
</dbReference>
<dbReference type="PANTHER" id="PTHR43664">
    <property type="entry name" value="MONOAMINE OXIDASE-RELATED"/>
    <property type="match status" value="1"/>
</dbReference>
<dbReference type="PANTHER" id="PTHR43664:SF1">
    <property type="entry name" value="BETA-METHYLMALYL-COA DEHYDRATASE"/>
    <property type="match status" value="1"/>
</dbReference>
<evidence type="ECO:0000259" key="1">
    <source>
        <dbReference type="Pfam" id="PF01575"/>
    </source>
</evidence>
<dbReference type="InterPro" id="IPR029069">
    <property type="entry name" value="HotDog_dom_sf"/>
</dbReference>
<reference evidence="2 3" key="1">
    <citation type="submission" date="2018-07" db="EMBL/GenBank/DDBJ databases">
        <title>Genomic Encyclopedia of Type Strains, Phase III (KMG-III): the genomes of soil and plant-associated and newly described type strains.</title>
        <authorList>
            <person name="Whitman W."/>
        </authorList>
    </citation>
    <scope>NUCLEOTIDE SEQUENCE [LARGE SCALE GENOMIC DNA]</scope>
    <source>
        <strain evidence="2 3">CECT 7287</strain>
    </source>
</reference>
<gene>
    <name evidence="2" type="ORF">DFP98_1479</name>
</gene>
<protein>
    <submittedName>
        <fullName evidence="2">Acyl dehydratase</fullName>
    </submittedName>
</protein>
<dbReference type="Proteomes" id="UP000256977">
    <property type="component" value="Unassembled WGS sequence"/>
</dbReference>
<sequence>MRSIFFEDYRIGDSRDTWGRTVTEADIVLHAGQTGDFYPHHMDEEWCKTQDFGRRIAHGTLIFSIGVGMTAGEINPEAFSYGYEKLRFIKPVHIGDTIRAQVAIGGKRDHAKRPDFGIVSESLAILNQRDEVVLACEHLLMVRKRGGAEA</sequence>
<dbReference type="InterPro" id="IPR052342">
    <property type="entry name" value="MCH/BMMD"/>
</dbReference>
<dbReference type="EMBL" id="QRDZ01000047">
    <property type="protein sequence ID" value="RED54647.1"/>
    <property type="molecule type" value="Genomic_DNA"/>
</dbReference>
<keyword evidence="3" id="KW-1185">Reference proteome</keyword>
<name>A0A3D9HYR6_9BACL</name>
<dbReference type="Pfam" id="PF01575">
    <property type="entry name" value="MaoC_dehydratas"/>
    <property type="match status" value="1"/>
</dbReference>
<feature type="domain" description="MaoC-like" evidence="1">
    <location>
        <begin position="11"/>
        <end position="113"/>
    </location>
</feature>
<evidence type="ECO:0000313" key="2">
    <source>
        <dbReference type="EMBL" id="RED54647.1"/>
    </source>
</evidence>
<dbReference type="AlphaFoldDB" id="A0A3D9HYR6"/>
<dbReference type="OrthoDB" id="9801625at2"/>
<comment type="caution">
    <text evidence="2">The sequence shown here is derived from an EMBL/GenBank/DDBJ whole genome shotgun (WGS) entry which is preliminary data.</text>
</comment>